<proteinExistence type="predicted"/>
<dbReference type="EMBL" id="JAVYII010000001">
    <property type="protein sequence ID" value="MDT9591538.1"/>
    <property type="molecule type" value="Genomic_DNA"/>
</dbReference>
<accession>A0ABU3PQQ8</accession>
<dbReference type="Pfam" id="PF21351">
    <property type="entry name" value="TetR_C_41"/>
    <property type="match status" value="1"/>
</dbReference>
<keyword evidence="1" id="KW-0805">Transcription regulation</keyword>
<feature type="domain" description="HTH tetR-type" evidence="6">
    <location>
        <begin position="28"/>
        <end position="88"/>
    </location>
</feature>
<feature type="DNA-binding region" description="H-T-H motif" evidence="4">
    <location>
        <begin position="51"/>
        <end position="70"/>
    </location>
</feature>
<evidence type="ECO:0000256" key="4">
    <source>
        <dbReference type="PROSITE-ProRule" id="PRU00335"/>
    </source>
</evidence>
<evidence type="ECO:0000259" key="6">
    <source>
        <dbReference type="PROSITE" id="PS50977"/>
    </source>
</evidence>
<dbReference type="Gene3D" id="1.10.357.10">
    <property type="entry name" value="Tetracycline Repressor, domain 2"/>
    <property type="match status" value="1"/>
</dbReference>
<comment type="caution">
    <text evidence="7">The sequence shown here is derived from an EMBL/GenBank/DDBJ whole genome shotgun (WGS) entry which is preliminary data.</text>
</comment>
<dbReference type="InterPro" id="IPR001647">
    <property type="entry name" value="HTH_TetR"/>
</dbReference>
<protein>
    <submittedName>
        <fullName evidence="7">TetR/AcrR family transcriptional regulator</fullName>
    </submittedName>
</protein>
<dbReference type="RefSeq" id="WP_315730500.1">
    <property type="nucleotide sequence ID" value="NZ_JAVYII010000001.1"/>
</dbReference>
<evidence type="ECO:0000256" key="3">
    <source>
        <dbReference type="ARBA" id="ARBA00023163"/>
    </source>
</evidence>
<dbReference type="SUPFAM" id="SSF46689">
    <property type="entry name" value="Homeodomain-like"/>
    <property type="match status" value="1"/>
</dbReference>
<reference evidence="7 8" key="1">
    <citation type="submission" date="2023-08" db="EMBL/GenBank/DDBJ databases">
        <title>Nocardioides seae sp. nov., a bacterium isolated from a soil.</title>
        <authorList>
            <person name="Wang X."/>
        </authorList>
    </citation>
    <scope>NUCLEOTIDE SEQUENCE [LARGE SCALE GENOMIC DNA]</scope>
    <source>
        <strain evidence="7 8">YZH12</strain>
    </source>
</reference>
<dbReference type="InterPro" id="IPR023772">
    <property type="entry name" value="DNA-bd_HTH_TetR-type_CS"/>
</dbReference>
<dbReference type="PANTHER" id="PTHR30055:SF234">
    <property type="entry name" value="HTH-TYPE TRANSCRIPTIONAL REGULATOR BETI"/>
    <property type="match status" value="1"/>
</dbReference>
<dbReference type="PRINTS" id="PR00455">
    <property type="entry name" value="HTHTETR"/>
</dbReference>
<gene>
    <name evidence="7" type="ORF">RDV89_00565</name>
</gene>
<organism evidence="7 8">
    <name type="scientific">Nocardioides imazamoxiresistens</name>
    <dbReference type="NCBI Taxonomy" id="3231893"/>
    <lineage>
        <taxon>Bacteria</taxon>
        <taxon>Bacillati</taxon>
        <taxon>Actinomycetota</taxon>
        <taxon>Actinomycetes</taxon>
        <taxon>Propionibacteriales</taxon>
        <taxon>Nocardioidaceae</taxon>
        <taxon>Nocardioides</taxon>
    </lineage>
</organism>
<feature type="region of interest" description="Disordered" evidence="5">
    <location>
        <begin position="1"/>
        <end position="25"/>
    </location>
</feature>
<evidence type="ECO:0000313" key="8">
    <source>
        <dbReference type="Proteomes" id="UP001268542"/>
    </source>
</evidence>
<feature type="compositionally biased region" description="Basic residues" evidence="5">
    <location>
        <begin position="1"/>
        <end position="11"/>
    </location>
</feature>
<dbReference type="PANTHER" id="PTHR30055">
    <property type="entry name" value="HTH-TYPE TRANSCRIPTIONAL REGULATOR RUTR"/>
    <property type="match status" value="1"/>
</dbReference>
<name>A0ABU3PQQ8_9ACTN</name>
<dbReference type="PROSITE" id="PS50977">
    <property type="entry name" value="HTH_TETR_2"/>
    <property type="match status" value="1"/>
</dbReference>
<dbReference type="Pfam" id="PF00440">
    <property type="entry name" value="TetR_N"/>
    <property type="match status" value="1"/>
</dbReference>
<keyword evidence="8" id="KW-1185">Reference proteome</keyword>
<evidence type="ECO:0000256" key="1">
    <source>
        <dbReference type="ARBA" id="ARBA00023015"/>
    </source>
</evidence>
<sequence>MSKSSAARRLRQGLPSVPGTGRRAQFSDRTKRALVEVAERLFTEDGYAGTSLDAIVAGAEVTKGALYHHFDGKRALFEAVFERVEAQAVGRIKRAMQEQEDPWDQAVAGLRGFVDVVQQPAYRRVVVLEGPAVLGHERVREQVRTSFTVVHDLVANVLGDRRQPIDPMLLEGFSTIFFGALSSAGEFVADSHDPGAASRRVEVAIGYILGGLQLMRDAGVALPGEQELAAGAGPDGDAPDA</sequence>
<evidence type="ECO:0000256" key="2">
    <source>
        <dbReference type="ARBA" id="ARBA00023125"/>
    </source>
</evidence>
<evidence type="ECO:0000313" key="7">
    <source>
        <dbReference type="EMBL" id="MDT9591538.1"/>
    </source>
</evidence>
<dbReference type="InterPro" id="IPR049484">
    <property type="entry name" value="Rv0078-like_C"/>
</dbReference>
<evidence type="ECO:0000256" key="5">
    <source>
        <dbReference type="SAM" id="MobiDB-lite"/>
    </source>
</evidence>
<keyword evidence="2 4" id="KW-0238">DNA-binding</keyword>
<dbReference type="PROSITE" id="PS01081">
    <property type="entry name" value="HTH_TETR_1"/>
    <property type="match status" value="1"/>
</dbReference>
<dbReference type="InterPro" id="IPR050109">
    <property type="entry name" value="HTH-type_TetR-like_transc_reg"/>
</dbReference>
<keyword evidence="3" id="KW-0804">Transcription</keyword>
<dbReference type="InterPro" id="IPR009057">
    <property type="entry name" value="Homeodomain-like_sf"/>
</dbReference>
<dbReference type="Proteomes" id="UP001268542">
    <property type="component" value="Unassembled WGS sequence"/>
</dbReference>